<dbReference type="RefSeq" id="WP_008241233.1">
    <property type="nucleotide sequence ID" value="NZ_AJJU01000037.1"/>
</dbReference>
<proteinExistence type="predicted"/>
<gene>
    <name evidence="1" type="ORF">W5A_12626</name>
</gene>
<evidence type="ECO:0008006" key="3">
    <source>
        <dbReference type="Google" id="ProtNLM"/>
    </source>
</evidence>
<name>I0W7I5_9FLAO</name>
<protein>
    <recommendedName>
        <fullName evidence="3">Lipoprotein</fullName>
    </recommendedName>
</protein>
<evidence type="ECO:0000313" key="1">
    <source>
        <dbReference type="EMBL" id="EID72351.1"/>
    </source>
</evidence>
<accession>I0W7I5</accession>
<sequence length="177" mass="19266">MIPKKTYTIITVLFAIAVFGSCTRDKDETNNDKGMANGKVTFTISGDINGTKEGTSSIVTVEGDNPYYLISNHDGNSNDDHTFSLTFYKNFIDNSITHPQAGTYPIESVANLSNQDGFWLVFTDMVSGKEYIGKGTISIVSNSNNQLKGTFDFIGTESYGTQGEIKVSHGQFSATIN</sequence>
<keyword evidence="2" id="KW-1185">Reference proteome</keyword>
<dbReference type="PROSITE" id="PS51257">
    <property type="entry name" value="PROKAR_LIPOPROTEIN"/>
    <property type="match status" value="1"/>
</dbReference>
<comment type="caution">
    <text evidence="1">The sequence shown here is derived from an EMBL/GenBank/DDBJ whole genome shotgun (WGS) entry which is preliminary data.</text>
</comment>
<reference evidence="1 2" key="1">
    <citation type="journal article" date="2012" name="J. Bacteriol.">
        <title>Genome Sequence of the Halotolerant Bacterium Imtechella halotolerans K1T.</title>
        <authorList>
            <person name="Kumar S."/>
            <person name="Vikram S."/>
            <person name="Subramanian S."/>
            <person name="Raghava G.P."/>
            <person name="Pinnaka A.K."/>
        </authorList>
    </citation>
    <scope>NUCLEOTIDE SEQUENCE [LARGE SCALE GENOMIC DNA]</scope>
    <source>
        <strain evidence="1 2">K1</strain>
    </source>
</reference>
<dbReference type="AlphaFoldDB" id="I0W7I5"/>
<dbReference type="Proteomes" id="UP000005938">
    <property type="component" value="Unassembled WGS sequence"/>
</dbReference>
<organism evidence="1 2">
    <name type="scientific">Imtechella halotolerans K1</name>
    <dbReference type="NCBI Taxonomy" id="946077"/>
    <lineage>
        <taxon>Bacteria</taxon>
        <taxon>Pseudomonadati</taxon>
        <taxon>Bacteroidota</taxon>
        <taxon>Flavobacteriia</taxon>
        <taxon>Flavobacteriales</taxon>
        <taxon>Flavobacteriaceae</taxon>
        <taxon>Imtechella</taxon>
    </lineage>
</organism>
<dbReference type="eggNOG" id="ENOG503301N">
    <property type="taxonomic scope" value="Bacteria"/>
</dbReference>
<dbReference type="OrthoDB" id="1447484at2"/>
<evidence type="ECO:0000313" key="2">
    <source>
        <dbReference type="Proteomes" id="UP000005938"/>
    </source>
</evidence>
<dbReference type="EMBL" id="AJJU01000037">
    <property type="protein sequence ID" value="EID72351.1"/>
    <property type="molecule type" value="Genomic_DNA"/>
</dbReference>
<dbReference type="STRING" id="946077.W5A_12626"/>